<accession>A0ABY8ED88</accession>
<organism evidence="1 2">
    <name type="scientific">Tepidibacter hydrothermalis</name>
    <dbReference type="NCBI Taxonomy" id="3036126"/>
    <lineage>
        <taxon>Bacteria</taxon>
        <taxon>Bacillati</taxon>
        <taxon>Bacillota</taxon>
        <taxon>Clostridia</taxon>
        <taxon>Peptostreptococcales</taxon>
        <taxon>Peptostreptococcaceae</taxon>
        <taxon>Tepidibacter</taxon>
    </lineage>
</organism>
<evidence type="ECO:0000313" key="1">
    <source>
        <dbReference type="EMBL" id="WFD09749.1"/>
    </source>
</evidence>
<dbReference type="EMBL" id="CP120733">
    <property type="protein sequence ID" value="WFD09749.1"/>
    <property type="molecule type" value="Genomic_DNA"/>
</dbReference>
<gene>
    <name evidence="1" type="ORF">P4S50_15330</name>
</gene>
<dbReference type="Proteomes" id="UP001222800">
    <property type="component" value="Chromosome"/>
</dbReference>
<dbReference type="RefSeq" id="WP_277731691.1">
    <property type="nucleotide sequence ID" value="NZ_CP120733.1"/>
</dbReference>
<name>A0ABY8ED88_9FIRM</name>
<protein>
    <submittedName>
        <fullName evidence="1">Uncharacterized protein</fullName>
    </submittedName>
</protein>
<reference evidence="1 2" key="1">
    <citation type="submission" date="2023-03" db="EMBL/GenBank/DDBJ databases">
        <title>Complete genome sequence of Tepidibacter sp. SWIR-1, isolated from a deep-sea hydrothermal vent.</title>
        <authorList>
            <person name="Li X."/>
        </authorList>
    </citation>
    <scope>NUCLEOTIDE SEQUENCE [LARGE SCALE GENOMIC DNA]</scope>
    <source>
        <strain evidence="1 2">SWIR-1</strain>
    </source>
</reference>
<sequence>MQKDLVEHYPYYKSSQMKDIGLFGVDEVEIQGVKIKMDYTPCNSYGGKRAWFICPVCGKRIMKLFEIEKEDSITLGCRGCLNLTYRSTRMTLDRRASYKKAKRIVEISKLLNINRVDIERFRMWKIRKRKPKNIYIKTYQRLYQELKELVC</sequence>
<evidence type="ECO:0000313" key="2">
    <source>
        <dbReference type="Proteomes" id="UP001222800"/>
    </source>
</evidence>
<keyword evidence="2" id="KW-1185">Reference proteome</keyword>
<proteinExistence type="predicted"/>